<dbReference type="OrthoDB" id="9811557at2"/>
<organism evidence="6 7">
    <name type="scientific">Metallibacterium scheffleri</name>
    <dbReference type="NCBI Taxonomy" id="993689"/>
    <lineage>
        <taxon>Bacteria</taxon>
        <taxon>Pseudomonadati</taxon>
        <taxon>Pseudomonadota</taxon>
        <taxon>Gammaproteobacteria</taxon>
        <taxon>Lysobacterales</taxon>
        <taxon>Rhodanobacteraceae</taxon>
        <taxon>Metallibacterium</taxon>
    </lineage>
</organism>
<dbReference type="STRING" id="993689.GCA_002077135_01603"/>
<dbReference type="InterPro" id="IPR051264">
    <property type="entry name" value="FAD-oxidored/transferase_4"/>
</dbReference>
<reference evidence="6 7" key="1">
    <citation type="submission" date="2017-02" db="EMBL/GenBank/DDBJ databases">
        <title>Whole genome sequencing of Metallibacterium scheffleri DSM 24874 (T).</title>
        <authorList>
            <person name="Kumar S."/>
            <person name="Patil P."/>
            <person name="Patil P.B."/>
        </authorList>
    </citation>
    <scope>NUCLEOTIDE SEQUENCE [LARGE SCALE GENOMIC DNA]</scope>
    <source>
        <strain evidence="6 7">DSM 24874</strain>
    </source>
</reference>
<dbReference type="Gene3D" id="3.30.43.10">
    <property type="entry name" value="Uridine Diphospho-n-acetylenolpyruvylglucosamine Reductase, domain 2"/>
    <property type="match status" value="1"/>
</dbReference>
<dbReference type="InterPro" id="IPR016164">
    <property type="entry name" value="FAD-linked_Oxase-like_C"/>
</dbReference>
<comment type="similarity">
    <text evidence="2">Belongs to the FAD-binding oxidoreductase/transferase type 4 family.</text>
</comment>
<gene>
    <name evidence="6" type="ORF">B1806_06975</name>
</gene>
<dbReference type="InterPro" id="IPR036318">
    <property type="entry name" value="FAD-bd_PCMH-like_sf"/>
</dbReference>
<dbReference type="InterPro" id="IPR016171">
    <property type="entry name" value="Vanillyl_alc_oxidase_C-sub2"/>
</dbReference>
<proteinExistence type="inferred from homology"/>
<evidence type="ECO:0000256" key="3">
    <source>
        <dbReference type="ARBA" id="ARBA00022630"/>
    </source>
</evidence>
<evidence type="ECO:0000313" key="7">
    <source>
        <dbReference type="Proteomes" id="UP000307749"/>
    </source>
</evidence>
<keyword evidence="7" id="KW-1185">Reference proteome</keyword>
<dbReference type="SUPFAM" id="SSF55103">
    <property type="entry name" value="FAD-linked oxidases, C-terminal domain"/>
    <property type="match status" value="1"/>
</dbReference>
<protein>
    <submittedName>
        <fullName evidence="6">Hydroxyacid dehydrogenase</fullName>
    </submittedName>
</protein>
<name>A0A4S3KP41_9GAMM</name>
<dbReference type="RefSeq" id="WP_081126981.1">
    <property type="nucleotide sequence ID" value="NZ_LDOS01000002.1"/>
</dbReference>
<dbReference type="InterPro" id="IPR006094">
    <property type="entry name" value="Oxid_FAD_bind_N"/>
</dbReference>
<dbReference type="InterPro" id="IPR016167">
    <property type="entry name" value="FAD-bd_PCMH_sub1"/>
</dbReference>
<evidence type="ECO:0000256" key="2">
    <source>
        <dbReference type="ARBA" id="ARBA00008000"/>
    </source>
</evidence>
<feature type="domain" description="FAD-binding PCMH-type" evidence="5">
    <location>
        <begin position="37"/>
        <end position="218"/>
    </location>
</feature>
<dbReference type="PANTHER" id="PTHR43716:SF2">
    <property type="entry name" value="BLL6224 PROTEIN"/>
    <property type="match status" value="1"/>
</dbReference>
<dbReference type="InterPro" id="IPR016166">
    <property type="entry name" value="FAD-bd_PCMH"/>
</dbReference>
<evidence type="ECO:0000313" key="6">
    <source>
        <dbReference type="EMBL" id="THD10755.1"/>
    </source>
</evidence>
<accession>A0A4S3KP41</accession>
<dbReference type="Proteomes" id="UP000307749">
    <property type="component" value="Unassembled WGS sequence"/>
</dbReference>
<comment type="caution">
    <text evidence="6">The sequence shown here is derived from an EMBL/GenBank/DDBJ whole genome shotgun (WGS) entry which is preliminary data.</text>
</comment>
<dbReference type="GO" id="GO:0071949">
    <property type="term" value="F:FAD binding"/>
    <property type="evidence" value="ECO:0007669"/>
    <property type="project" value="InterPro"/>
</dbReference>
<dbReference type="Gene3D" id="3.30.70.2740">
    <property type="match status" value="1"/>
</dbReference>
<dbReference type="GO" id="GO:0003824">
    <property type="term" value="F:catalytic activity"/>
    <property type="evidence" value="ECO:0007669"/>
    <property type="project" value="InterPro"/>
</dbReference>
<dbReference type="PANTHER" id="PTHR43716">
    <property type="entry name" value="D-2-HYDROXYGLUTARATE DEHYDROGENASE, MITOCHONDRIAL"/>
    <property type="match status" value="1"/>
</dbReference>
<dbReference type="PROSITE" id="PS51387">
    <property type="entry name" value="FAD_PCMH"/>
    <property type="match status" value="1"/>
</dbReference>
<dbReference type="Gene3D" id="3.30.70.2190">
    <property type="match status" value="1"/>
</dbReference>
<dbReference type="Gene3D" id="3.30.465.10">
    <property type="match status" value="1"/>
</dbReference>
<evidence type="ECO:0000256" key="4">
    <source>
        <dbReference type="ARBA" id="ARBA00022827"/>
    </source>
</evidence>
<dbReference type="Gene3D" id="1.10.45.10">
    <property type="entry name" value="Vanillyl-alcohol Oxidase, Chain A, domain 4"/>
    <property type="match status" value="1"/>
</dbReference>
<sequence length="476" mass="49694">MTTTDLLPALRAALGADYVLAAPADMAGYAEDWRKRYRGVPRAVALPGTTEQVAAVVRLCRDAGVAIVPQGGNTGLVGGATPDASGTQIVLALKRMRRVRSIDVADRVLVAEAGCVLAEAQRAARAAGLLLPLSLAAEGSATIGGVLSTNAGGTAVLRYGSARALCLGLEAVTAQGEIWRGLSTLRKDNTGYDLRDLLIGAEGTLGIITAASLMLYPQPAARRTAWVALADVAAAVALLNRARDALDADLTGFELISSACLRLVARHFPALHAPLPIDAAPWFVLLELSDSEDDAHAQARLETVLGAALEAGAALDCAVAASLAQAEAMWAIREHIPLAQASEGLNIKHDIAVPVSHMATFVADTATRLTQMMPQARLVIFGHLGDGNLHYNIQAPVQADADAFRAQHEHACNALLHDAAVRVGGSFSAEHGVGLLKTAELIHYKDPVALQMMRAVKRALDPQGLMNPGKVLPAAS</sequence>
<dbReference type="GO" id="GO:0022904">
    <property type="term" value="P:respiratory electron transport chain"/>
    <property type="evidence" value="ECO:0007669"/>
    <property type="project" value="TreeGrafter"/>
</dbReference>
<dbReference type="AlphaFoldDB" id="A0A4S3KP41"/>
<dbReference type="Pfam" id="PF02913">
    <property type="entry name" value="FAD-oxidase_C"/>
    <property type="match status" value="1"/>
</dbReference>
<evidence type="ECO:0000259" key="5">
    <source>
        <dbReference type="PROSITE" id="PS51387"/>
    </source>
</evidence>
<dbReference type="FunFam" id="1.10.45.10:FF:000001">
    <property type="entry name" value="D-lactate dehydrogenase mitochondrial"/>
    <property type="match status" value="1"/>
</dbReference>
<comment type="cofactor">
    <cofactor evidence="1">
        <name>FAD</name>
        <dbReference type="ChEBI" id="CHEBI:57692"/>
    </cofactor>
</comment>
<dbReference type="InterPro" id="IPR016169">
    <property type="entry name" value="FAD-bd_PCMH_sub2"/>
</dbReference>
<dbReference type="EMBL" id="MWQO01000022">
    <property type="protein sequence ID" value="THD10755.1"/>
    <property type="molecule type" value="Genomic_DNA"/>
</dbReference>
<dbReference type="SUPFAM" id="SSF56176">
    <property type="entry name" value="FAD-binding/transporter-associated domain-like"/>
    <property type="match status" value="1"/>
</dbReference>
<dbReference type="Pfam" id="PF01565">
    <property type="entry name" value="FAD_binding_4"/>
    <property type="match status" value="1"/>
</dbReference>
<dbReference type="InterPro" id="IPR004113">
    <property type="entry name" value="FAD-bd_oxidored_4_C"/>
</dbReference>
<evidence type="ECO:0000256" key="1">
    <source>
        <dbReference type="ARBA" id="ARBA00001974"/>
    </source>
</evidence>
<keyword evidence="3" id="KW-0285">Flavoprotein</keyword>
<keyword evidence="4" id="KW-0274">FAD</keyword>